<dbReference type="SMART" id="SM00387">
    <property type="entry name" value="HATPase_c"/>
    <property type="match status" value="1"/>
</dbReference>
<feature type="domain" description="Histidine kinase" evidence="14">
    <location>
        <begin position="483"/>
        <end position="593"/>
    </location>
</feature>
<feature type="compositionally biased region" description="Basic and acidic residues" evidence="12">
    <location>
        <begin position="786"/>
        <end position="795"/>
    </location>
</feature>
<dbReference type="Gene3D" id="3.30.565.10">
    <property type="entry name" value="Histidine kinase-like ATPase, C-terminal domain"/>
    <property type="match status" value="1"/>
</dbReference>
<comment type="caution">
    <text evidence="16">The sequence shown here is derived from an EMBL/GenBank/DDBJ whole genome shotgun (WGS) entry which is preliminary data.</text>
</comment>
<dbReference type="PANTHER" id="PTHR44936">
    <property type="entry name" value="SENSOR PROTEIN CREC"/>
    <property type="match status" value="1"/>
</dbReference>
<keyword evidence="11" id="KW-0902">Two-component regulatory system</keyword>
<keyword evidence="4" id="KW-0597">Phosphoprotein</keyword>
<dbReference type="PROSITE" id="PS50109">
    <property type="entry name" value="HIS_KIN"/>
    <property type="match status" value="1"/>
</dbReference>
<dbReference type="SUPFAM" id="SSF55874">
    <property type="entry name" value="ATPase domain of HSP90 chaperone/DNA topoisomerase II/histidine kinase"/>
    <property type="match status" value="1"/>
</dbReference>
<keyword evidence="7" id="KW-0547">Nucleotide-binding</keyword>
<feature type="transmembrane region" description="Helical" evidence="13">
    <location>
        <begin position="278"/>
        <end position="300"/>
    </location>
</feature>
<evidence type="ECO:0000256" key="6">
    <source>
        <dbReference type="ARBA" id="ARBA00022692"/>
    </source>
</evidence>
<dbReference type="EMBL" id="JAFFZE010000015">
    <property type="protein sequence ID" value="MCT2585485.1"/>
    <property type="molecule type" value="Genomic_DNA"/>
</dbReference>
<dbReference type="InterPro" id="IPR003660">
    <property type="entry name" value="HAMP_dom"/>
</dbReference>
<accession>A0ABT2JCB0</accession>
<feature type="region of interest" description="Disordered" evidence="12">
    <location>
        <begin position="644"/>
        <end position="795"/>
    </location>
</feature>
<dbReference type="Gene3D" id="6.10.340.10">
    <property type="match status" value="1"/>
</dbReference>
<evidence type="ECO:0000256" key="8">
    <source>
        <dbReference type="ARBA" id="ARBA00022777"/>
    </source>
</evidence>
<proteinExistence type="predicted"/>
<dbReference type="SMART" id="SM00304">
    <property type="entry name" value="HAMP"/>
    <property type="match status" value="1"/>
</dbReference>
<evidence type="ECO:0000256" key="13">
    <source>
        <dbReference type="SAM" id="Phobius"/>
    </source>
</evidence>
<keyword evidence="10 13" id="KW-1133">Transmembrane helix</keyword>
<feature type="domain" description="HAMP" evidence="15">
    <location>
        <begin position="297"/>
        <end position="366"/>
    </location>
</feature>
<dbReference type="Pfam" id="PF00672">
    <property type="entry name" value="HAMP"/>
    <property type="match status" value="1"/>
</dbReference>
<keyword evidence="9" id="KW-0067">ATP-binding</keyword>
<feature type="compositionally biased region" description="Basic and acidic residues" evidence="12">
    <location>
        <begin position="754"/>
        <end position="768"/>
    </location>
</feature>
<dbReference type="Proteomes" id="UP001156441">
    <property type="component" value="Unassembled WGS sequence"/>
</dbReference>
<organism evidence="16 17">
    <name type="scientific">Actinophytocola gossypii</name>
    <dbReference type="NCBI Taxonomy" id="2812003"/>
    <lineage>
        <taxon>Bacteria</taxon>
        <taxon>Bacillati</taxon>
        <taxon>Actinomycetota</taxon>
        <taxon>Actinomycetes</taxon>
        <taxon>Pseudonocardiales</taxon>
        <taxon>Pseudonocardiaceae</taxon>
    </lineage>
</organism>
<evidence type="ECO:0000256" key="1">
    <source>
        <dbReference type="ARBA" id="ARBA00000085"/>
    </source>
</evidence>
<evidence type="ECO:0000259" key="15">
    <source>
        <dbReference type="PROSITE" id="PS50885"/>
    </source>
</evidence>
<dbReference type="InterPro" id="IPR005467">
    <property type="entry name" value="His_kinase_dom"/>
</dbReference>
<dbReference type="PANTHER" id="PTHR44936:SF9">
    <property type="entry name" value="SENSOR PROTEIN CREC"/>
    <property type="match status" value="1"/>
</dbReference>
<evidence type="ECO:0000313" key="16">
    <source>
        <dbReference type="EMBL" id="MCT2585485.1"/>
    </source>
</evidence>
<evidence type="ECO:0000256" key="10">
    <source>
        <dbReference type="ARBA" id="ARBA00022989"/>
    </source>
</evidence>
<comment type="subcellular location">
    <subcellularLocation>
        <location evidence="2">Membrane</location>
    </subcellularLocation>
</comment>
<dbReference type="InterPro" id="IPR036890">
    <property type="entry name" value="HATPase_C_sf"/>
</dbReference>
<keyword evidence="8" id="KW-0418">Kinase</keyword>
<evidence type="ECO:0000256" key="12">
    <source>
        <dbReference type="SAM" id="MobiDB-lite"/>
    </source>
</evidence>
<feature type="compositionally biased region" description="Pro residues" evidence="12">
    <location>
        <begin position="647"/>
        <end position="657"/>
    </location>
</feature>
<sequence length="795" mass="82578">MRSKVAVVLVVPAVVALVLGGVRVRGQLDDANRLSTVRDQLAVLTEAVTLSDLVADELVSAVTATDGRGRAAVDRQVNAVRDAADFAGLPASVDRDLGDALGRLDALREQTGDPVALASGYRAVLASLAELVPGVVSLARDEDLDDRAVSVRSLLLLRAALAAGTALVGSGVDGPGRAEVVAAAQDAAAEEAVLSRQLAVDLPTEDAAAVENATRGAADRRATLRSAGGRGAALAGLVPGLDTASAAVHGLLLEVFGDLSDTVSTRTNEARSDALRDAAVVLGALLAALAVALTVARSLLAPLHRLRTAALTAAHEQLPATVERVRAGERVDYRSVAPVPVHTREEIGQLARAFDDMHRQAVRLAGEQAELRLQVSEMFMTLSRRSQSLVELQLGVIEELEADEQDPRRLAGLFRLDHLATRLRRNGENLQVLAGGTPPRRGNRPVGVVELLRAATSEVTDYQRVTLGNAPNASVRATGAADLVHILAELLENATRFSPPDRKVVLTADRGARGGLLFEVVDGGLGMAPDDLAAANERLATSDAVGPETTRRMGLFVVGQLAARHGVTVRLRTTHESANRAGVTASVHVPAALVIADGTPDPAPVPAMATIGAGLGDAELPLPQPAANGHTVDWFTPTLEATDEPVAWPPAEPAPHPPEPRPAESVTGAFATPPPTSAEPMGATTTETLGTPPPTSAEPMGSTATGPPRPATRAESTGTFGTPPPTSGDPVGTTAAGLPMRRPGGQAVPARQAGRPDERGVDFRDPETIRNNLSRHYSGMQAARRARQETEGRGS</sequence>
<evidence type="ECO:0000256" key="11">
    <source>
        <dbReference type="ARBA" id="ARBA00023012"/>
    </source>
</evidence>
<dbReference type="Pfam" id="PF02518">
    <property type="entry name" value="HATPase_c"/>
    <property type="match status" value="1"/>
</dbReference>
<evidence type="ECO:0000259" key="14">
    <source>
        <dbReference type="PROSITE" id="PS50109"/>
    </source>
</evidence>
<keyword evidence="5" id="KW-0808">Transferase</keyword>
<dbReference type="EC" id="2.7.13.3" evidence="3"/>
<evidence type="ECO:0000256" key="4">
    <source>
        <dbReference type="ARBA" id="ARBA00022553"/>
    </source>
</evidence>
<comment type="catalytic activity">
    <reaction evidence="1">
        <text>ATP + protein L-histidine = ADP + protein N-phospho-L-histidine.</text>
        <dbReference type="EC" id="2.7.13.3"/>
    </reaction>
</comment>
<evidence type="ECO:0000256" key="2">
    <source>
        <dbReference type="ARBA" id="ARBA00004370"/>
    </source>
</evidence>
<evidence type="ECO:0000313" key="17">
    <source>
        <dbReference type="Proteomes" id="UP001156441"/>
    </source>
</evidence>
<dbReference type="InterPro" id="IPR003594">
    <property type="entry name" value="HATPase_dom"/>
</dbReference>
<keyword evidence="13" id="KW-0472">Membrane</keyword>
<keyword evidence="6 13" id="KW-0812">Transmembrane</keyword>
<protein>
    <recommendedName>
        <fullName evidence="3">histidine kinase</fullName>
        <ecNumber evidence="3">2.7.13.3</ecNumber>
    </recommendedName>
</protein>
<evidence type="ECO:0000256" key="7">
    <source>
        <dbReference type="ARBA" id="ARBA00022741"/>
    </source>
</evidence>
<name>A0ABT2JCB0_9PSEU</name>
<dbReference type="PROSITE" id="PS50885">
    <property type="entry name" value="HAMP"/>
    <property type="match status" value="1"/>
</dbReference>
<evidence type="ECO:0000256" key="9">
    <source>
        <dbReference type="ARBA" id="ARBA00022840"/>
    </source>
</evidence>
<dbReference type="CDD" id="cd06225">
    <property type="entry name" value="HAMP"/>
    <property type="match status" value="1"/>
</dbReference>
<keyword evidence="17" id="KW-1185">Reference proteome</keyword>
<evidence type="ECO:0000256" key="5">
    <source>
        <dbReference type="ARBA" id="ARBA00022679"/>
    </source>
</evidence>
<evidence type="ECO:0000256" key="3">
    <source>
        <dbReference type="ARBA" id="ARBA00012438"/>
    </source>
</evidence>
<reference evidence="16 17" key="1">
    <citation type="submission" date="2021-02" db="EMBL/GenBank/DDBJ databases">
        <title>Actinophytocola xerophila sp. nov., isolated from soil of cotton cropping field.</title>
        <authorList>
            <person name="Huang R."/>
            <person name="Chen X."/>
            <person name="Ge X."/>
            <person name="Liu W."/>
        </authorList>
    </citation>
    <scope>NUCLEOTIDE SEQUENCE [LARGE SCALE GENOMIC DNA]</scope>
    <source>
        <strain evidence="16 17">S1-96</strain>
    </source>
</reference>
<dbReference type="InterPro" id="IPR050980">
    <property type="entry name" value="2C_sensor_his_kinase"/>
</dbReference>
<gene>
    <name evidence="16" type="ORF">JT362_20390</name>
</gene>